<dbReference type="PANTHER" id="PTHR45339">
    <property type="entry name" value="HYBRID SIGNAL TRANSDUCTION HISTIDINE KINASE J"/>
    <property type="match status" value="1"/>
</dbReference>
<feature type="domain" description="PAC" evidence="23">
    <location>
        <begin position="647"/>
        <end position="699"/>
    </location>
</feature>
<dbReference type="Gene3D" id="3.40.50.2300">
    <property type="match status" value="2"/>
</dbReference>
<dbReference type="InterPro" id="IPR029016">
    <property type="entry name" value="GAF-like_dom_sf"/>
</dbReference>
<feature type="domain" description="Response regulatory" evidence="21">
    <location>
        <begin position="957"/>
        <end position="1080"/>
    </location>
</feature>
<dbReference type="InterPro" id="IPR001789">
    <property type="entry name" value="Sig_transdc_resp-reg_receiver"/>
</dbReference>
<evidence type="ECO:0000259" key="24">
    <source>
        <dbReference type="PROSITE" id="PS50885"/>
    </source>
</evidence>
<dbReference type="PROSITE" id="PS50894">
    <property type="entry name" value="HPT"/>
    <property type="match status" value="1"/>
</dbReference>
<keyword evidence="27" id="KW-1185">Reference proteome</keyword>
<feature type="domain" description="HAMP" evidence="24">
    <location>
        <begin position="207"/>
        <end position="260"/>
    </location>
</feature>
<comment type="subunit">
    <text evidence="14">At low DSF concentrations, interacts with RpfF.</text>
</comment>
<keyword evidence="9" id="KW-0418">Kinase</keyword>
<dbReference type="SMART" id="SM00448">
    <property type="entry name" value="REC"/>
    <property type="match status" value="2"/>
</dbReference>
<evidence type="ECO:0000259" key="23">
    <source>
        <dbReference type="PROSITE" id="PS50113"/>
    </source>
</evidence>
<evidence type="ECO:0000256" key="1">
    <source>
        <dbReference type="ARBA" id="ARBA00000085"/>
    </source>
</evidence>
<dbReference type="InterPro" id="IPR003661">
    <property type="entry name" value="HisK_dim/P_dom"/>
</dbReference>
<dbReference type="Pfam" id="PF00072">
    <property type="entry name" value="Response_reg"/>
    <property type="match status" value="2"/>
</dbReference>
<dbReference type="InterPro" id="IPR003018">
    <property type="entry name" value="GAF"/>
</dbReference>
<dbReference type="Gene3D" id="1.20.120.160">
    <property type="entry name" value="HPT domain"/>
    <property type="match status" value="1"/>
</dbReference>
<dbReference type="FunFam" id="3.30.565.10:FF:000010">
    <property type="entry name" value="Sensor histidine kinase RcsC"/>
    <property type="match status" value="1"/>
</dbReference>
<keyword evidence="7 19" id="KW-0812">Transmembrane</keyword>
<evidence type="ECO:0000256" key="6">
    <source>
        <dbReference type="ARBA" id="ARBA00022679"/>
    </source>
</evidence>
<dbReference type="SMART" id="SM00304">
    <property type="entry name" value="HAMP"/>
    <property type="match status" value="1"/>
</dbReference>
<dbReference type="GO" id="GO:0005886">
    <property type="term" value="C:plasma membrane"/>
    <property type="evidence" value="ECO:0007669"/>
    <property type="project" value="UniProtKB-SubCell"/>
</dbReference>
<dbReference type="SUPFAM" id="SSF55874">
    <property type="entry name" value="ATPase domain of HSP90 chaperone/DNA topoisomerase II/histidine kinase"/>
    <property type="match status" value="1"/>
</dbReference>
<proteinExistence type="predicted"/>
<dbReference type="Pfam" id="PF01627">
    <property type="entry name" value="Hpt"/>
    <property type="match status" value="1"/>
</dbReference>
<dbReference type="Pfam" id="PF02518">
    <property type="entry name" value="HATPase_c"/>
    <property type="match status" value="1"/>
</dbReference>
<name>A0A5M8FVA3_9GAMM</name>
<dbReference type="SMART" id="SM00091">
    <property type="entry name" value="PAS"/>
    <property type="match status" value="2"/>
</dbReference>
<dbReference type="SUPFAM" id="SSF55781">
    <property type="entry name" value="GAF domain-like"/>
    <property type="match status" value="1"/>
</dbReference>
<dbReference type="SUPFAM" id="SSF47384">
    <property type="entry name" value="Homodimeric domain of signal transducing histidine kinase"/>
    <property type="match status" value="1"/>
</dbReference>
<dbReference type="NCBIfam" id="TIGR00229">
    <property type="entry name" value="sensory_box"/>
    <property type="match status" value="2"/>
</dbReference>
<dbReference type="OrthoDB" id="9810730at2"/>
<feature type="domain" description="PAS" evidence="22">
    <location>
        <begin position="574"/>
        <end position="644"/>
    </location>
</feature>
<dbReference type="Gene3D" id="3.30.450.20">
    <property type="entry name" value="PAS domain"/>
    <property type="match status" value="2"/>
</dbReference>
<dbReference type="SUPFAM" id="SSF55785">
    <property type="entry name" value="PYP-like sensor domain (PAS domain)"/>
    <property type="match status" value="2"/>
</dbReference>
<sequence>MRIQTVNVLVSGLVILFSVTNIAASFLFGQAVEARKQAMQNRTAIIQAADRLARGSDILTNAVRAYAATGEERYRKAFFNELEVTRSRDRVTEDLRKLGATPGEMALIERAKRNSDNLVSLENKAFAAAAEGDLQRAIGFVHGLEYRLAKASIMDPIDEMRALVDLRTQALEQDLSQRAAVLLHFSHASELLNLAVVLAVLILFFRRRLVQPLARLTVQAKTTLGGDSSQRFDYLDESSEIGELARTLDAYRQANREIEHQRWIRQSLAEIADVLQGAETTQAFGQRLLSRLVPLLGAGMGGFFAGRQGADEAAEADAGYRCLAGYAFDGCRDAAGPGAPVQDLVATALREGRPLVLNDIPPDYPHIASGLGDAPPRQVTAIPIRLAGKDQAQGFVVELASFMPFDEPRQELIRELPAVVAPRLQVLLRNLHTQELLETIRKSQEQFQRLVDEIGDEFVVFSQALDGTVTYVSQGFEAIFGVPKETMLGQDWTRQIDWDAEDSARVRAHAAALLQGSAGAEQLALAFTRPDGEQRCLLVSQHVVTAPDGEPLRIEGVAHDITELKRAEQALREGKILIEGIIDNSAAAIYFKDTQGNYKIVNRRWEEVTGVTRGTVIGHSDFDAFPRETAELLQKNDRSVVAGGKMIEIEELVPTVTQGERVFLSNKFPLIADDGRILGVCGISTDITERKEAELATQKARELAEEATRAKSDFLANMSHEIRTPMNAIIGMTQLALRTDLDHKQRNYIEKVARAAENLLGIINDILDFSKIEAGKLTMEQIDFRLEDVMENVANLVVMKTEEKGLELLFDAAPDLPTALVGDPLRLGQVLINLGNNAVKFTDSGEIVIGVEQVAEDADGVELHFWVQDTGIGMTPEQCARLFQSFSQADTSTTRRFGGTGLGLAISQRLVTLMQGRIWVESEPAKGSTFHFHARFGRQAKTLPKRMFRADEFEGLRMLITDDNASSREILAALGQSFGLTVDVVADGAGALQRLEAAERAGTPYDLTLIDWRMPGMNGIELVHEIQHGQFNRTPAVIMVTAFGRDDALEAAENREVELRSVLTKPVTPSTLLEAIGEALHKGRIIETRAHEKADDNAEAMARLAGARLLLVEDNALNQELALELLQLADIQVEIANNGREALDRLAADDGFDGVLMDCQMPVMDGYDATREIRRNPAWQALPVIAITANAMAGDREKALAAGMNDHIAKPLKIDEMYATLAHWIKRRNPPPNPPHHPPTAPDTGEPAAGLIPDGAATQAFQGHALPGIDVRAGLATAAAREPLYTRLLARFYQTQRAFADDFGAARCTADADAATRLAHTLKGNAGNIGARGVQRAAAALEQACRAGDHDQIDAQLARTRAALEPVIAALAPFAAGAATSKAAAAGSEASTAEPAQAAPLLRQLHDLLTDSDPGATAVAETLTRAVAGSALAAPVAELTAAVAEFDFDLALKLLQKLSPGASSTAQSSGDKQ</sequence>
<dbReference type="EC" id="2.7.13.3" evidence="3"/>
<keyword evidence="6" id="KW-0808">Transferase</keyword>
<keyword evidence="13 19" id="KW-0472">Membrane</keyword>
<feature type="domain" description="HPt" evidence="25">
    <location>
        <begin position="1281"/>
        <end position="1374"/>
    </location>
</feature>
<dbReference type="SMART" id="SM00387">
    <property type="entry name" value="HATPase_c"/>
    <property type="match status" value="1"/>
</dbReference>
<evidence type="ECO:0000256" key="4">
    <source>
        <dbReference type="ARBA" id="ARBA00022475"/>
    </source>
</evidence>
<evidence type="ECO:0000259" key="21">
    <source>
        <dbReference type="PROSITE" id="PS50110"/>
    </source>
</evidence>
<dbReference type="FunFam" id="1.10.287.130:FF:000002">
    <property type="entry name" value="Two-component osmosensing histidine kinase"/>
    <property type="match status" value="1"/>
</dbReference>
<dbReference type="Gene3D" id="3.30.565.10">
    <property type="entry name" value="Histidine kinase-like ATPase, C-terminal domain"/>
    <property type="match status" value="1"/>
</dbReference>
<dbReference type="InterPro" id="IPR000014">
    <property type="entry name" value="PAS"/>
</dbReference>
<keyword evidence="12" id="KW-0902">Two-component regulatory system</keyword>
<dbReference type="CDD" id="cd00088">
    <property type="entry name" value="HPT"/>
    <property type="match status" value="1"/>
</dbReference>
<feature type="domain" description="PAC" evidence="23">
    <location>
        <begin position="521"/>
        <end position="573"/>
    </location>
</feature>
<evidence type="ECO:0000256" key="5">
    <source>
        <dbReference type="ARBA" id="ARBA00022553"/>
    </source>
</evidence>
<dbReference type="PROSITE" id="PS50112">
    <property type="entry name" value="PAS"/>
    <property type="match status" value="2"/>
</dbReference>
<feature type="compositionally biased region" description="Pro residues" evidence="18">
    <location>
        <begin position="1230"/>
        <end position="1241"/>
    </location>
</feature>
<dbReference type="EMBL" id="VWXX01000001">
    <property type="protein sequence ID" value="KAA6187761.1"/>
    <property type="molecule type" value="Genomic_DNA"/>
</dbReference>
<dbReference type="InterPro" id="IPR004358">
    <property type="entry name" value="Sig_transdc_His_kin-like_C"/>
</dbReference>
<dbReference type="CDD" id="cd16922">
    <property type="entry name" value="HATPase_EvgS-ArcB-TorS-like"/>
    <property type="match status" value="1"/>
</dbReference>
<evidence type="ECO:0000256" key="15">
    <source>
        <dbReference type="ARBA" id="ARBA00068150"/>
    </source>
</evidence>
<dbReference type="RefSeq" id="WP_150089324.1">
    <property type="nucleotide sequence ID" value="NZ_VWXX01000001.1"/>
</dbReference>
<evidence type="ECO:0000256" key="7">
    <source>
        <dbReference type="ARBA" id="ARBA00022692"/>
    </source>
</evidence>
<feature type="domain" description="Response regulatory" evidence="21">
    <location>
        <begin position="1108"/>
        <end position="1225"/>
    </location>
</feature>
<comment type="catalytic activity">
    <reaction evidence="1">
        <text>ATP + protein L-histidine = ADP + protein N-phospho-L-histidine.</text>
        <dbReference type="EC" id="2.7.13.3"/>
    </reaction>
</comment>
<evidence type="ECO:0000256" key="19">
    <source>
        <dbReference type="SAM" id="Phobius"/>
    </source>
</evidence>
<dbReference type="PROSITE" id="PS50113">
    <property type="entry name" value="PAC"/>
    <property type="match status" value="2"/>
</dbReference>
<dbReference type="InterPro" id="IPR003594">
    <property type="entry name" value="HATPase_dom"/>
</dbReference>
<evidence type="ECO:0000313" key="27">
    <source>
        <dbReference type="Proteomes" id="UP000322981"/>
    </source>
</evidence>
<dbReference type="CDD" id="cd17546">
    <property type="entry name" value="REC_hyHK_CKI1_RcsC-like"/>
    <property type="match status" value="2"/>
</dbReference>
<evidence type="ECO:0000256" key="18">
    <source>
        <dbReference type="SAM" id="MobiDB-lite"/>
    </source>
</evidence>
<dbReference type="PROSITE" id="PS50885">
    <property type="entry name" value="HAMP"/>
    <property type="match status" value="1"/>
</dbReference>
<comment type="subcellular location">
    <subcellularLocation>
        <location evidence="2">Cell membrane</location>
        <topology evidence="2">Multi-pass membrane protein</topology>
    </subcellularLocation>
</comment>
<evidence type="ECO:0000256" key="11">
    <source>
        <dbReference type="ARBA" id="ARBA00022989"/>
    </source>
</evidence>
<dbReference type="InterPro" id="IPR003660">
    <property type="entry name" value="HAMP_dom"/>
</dbReference>
<dbReference type="Proteomes" id="UP000322981">
    <property type="component" value="Unassembled WGS sequence"/>
</dbReference>
<feature type="modified residue" description="4-aspartylphosphate" evidence="17">
    <location>
        <position position="1011"/>
    </location>
</feature>
<dbReference type="Pfam" id="PF13185">
    <property type="entry name" value="GAF_2"/>
    <property type="match status" value="1"/>
</dbReference>
<dbReference type="InterPro" id="IPR036890">
    <property type="entry name" value="HATPase_C_sf"/>
</dbReference>
<evidence type="ECO:0000256" key="13">
    <source>
        <dbReference type="ARBA" id="ARBA00023136"/>
    </source>
</evidence>
<dbReference type="SUPFAM" id="SSF52172">
    <property type="entry name" value="CheY-like"/>
    <property type="match status" value="2"/>
</dbReference>
<dbReference type="Pfam" id="PF00672">
    <property type="entry name" value="HAMP"/>
    <property type="match status" value="1"/>
</dbReference>
<evidence type="ECO:0000313" key="26">
    <source>
        <dbReference type="EMBL" id="KAA6187761.1"/>
    </source>
</evidence>
<evidence type="ECO:0000256" key="2">
    <source>
        <dbReference type="ARBA" id="ARBA00004651"/>
    </source>
</evidence>
<dbReference type="InterPro" id="IPR008207">
    <property type="entry name" value="Sig_transdc_His_kin_Hpt_dom"/>
</dbReference>
<dbReference type="InterPro" id="IPR035965">
    <property type="entry name" value="PAS-like_dom_sf"/>
</dbReference>
<keyword evidence="5 17" id="KW-0597">Phosphoprotein</keyword>
<feature type="transmembrane region" description="Helical" evidence="19">
    <location>
        <begin position="6"/>
        <end position="29"/>
    </location>
</feature>
<evidence type="ECO:0000256" key="3">
    <source>
        <dbReference type="ARBA" id="ARBA00012438"/>
    </source>
</evidence>
<dbReference type="PRINTS" id="PR00344">
    <property type="entry name" value="BCTRLSENSOR"/>
</dbReference>
<dbReference type="InterPro" id="IPR036641">
    <property type="entry name" value="HPT_dom_sf"/>
</dbReference>
<feature type="domain" description="PAS" evidence="22">
    <location>
        <begin position="443"/>
        <end position="490"/>
    </location>
</feature>
<evidence type="ECO:0000256" key="10">
    <source>
        <dbReference type="ARBA" id="ARBA00022840"/>
    </source>
</evidence>
<dbReference type="GO" id="GO:0005524">
    <property type="term" value="F:ATP binding"/>
    <property type="evidence" value="ECO:0007669"/>
    <property type="project" value="UniProtKB-KW"/>
</dbReference>
<feature type="modified residue" description="4-aspartylphosphate" evidence="17">
    <location>
        <position position="1158"/>
    </location>
</feature>
<evidence type="ECO:0000256" key="17">
    <source>
        <dbReference type="PROSITE-ProRule" id="PRU00169"/>
    </source>
</evidence>
<dbReference type="InterPro" id="IPR005467">
    <property type="entry name" value="His_kinase_dom"/>
</dbReference>
<keyword evidence="4" id="KW-1003">Cell membrane</keyword>
<feature type="domain" description="Histidine kinase" evidence="20">
    <location>
        <begin position="717"/>
        <end position="938"/>
    </location>
</feature>
<evidence type="ECO:0000256" key="16">
    <source>
        <dbReference type="PROSITE-ProRule" id="PRU00110"/>
    </source>
</evidence>
<feature type="modified residue" description="Phosphohistidine" evidence="16">
    <location>
        <position position="1320"/>
    </location>
</feature>
<dbReference type="Pfam" id="PF08448">
    <property type="entry name" value="PAS_4"/>
    <property type="match status" value="2"/>
</dbReference>
<keyword evidence="11 19" id="KW-1133">Transmembrane helix</keyword>
<comment type="caution">
    <text evidence="26">The sequence shown here is derived from an EMBL/GenBank/DDBJ whole genome shotgun (WGS) entry which is preliminary data.</text>
</comment>
<dbReference type="InterPro" id="IPR000700">
    <property type="entry name" value="PAS-assoc_C"/>
</dbReference>
<feature type="region of interest" description="Disordered" evidence="18">
    <location>
        <begin position="1226"/>
        <end position="1250"/>
    </location>
</feature>
<dbReference type="InterPro" id="IPR013656">
    <property type="entry name" value="PAS_4"/>
</dbReference>
<dbReference type="InterPro" id="IPR036097">
    <property type="entry name" value="HisK_dim/P_sf"/>
</dbReference>
<gene>
    <name evidence="26" type="ORF">F2Q65_00510</name>
</gene>
<evidence type="ECO:0000259" key="25">
    <source>
        <dbReference type="PROSITE" id="PS50894"/>
    </source>
</evidence>
<keyword evidence="8" id="KW-0547">Nucleotide-binding</keyword>
<evidence type="ECO:0000259" key="20">
    <source>
        <dbReference type="PROSITE" id="PS50109"/>
    </source>
</evidence>
<dbReference type="PROSITE" id="PS50110">
    <property type="entry name" value="RESPONSE_REGULATORY"/>
    <property type="match status" value="2"/>
</dbReference>
<dbReference type="InterPro" id="IPR011006">
    <property type="entry name" value="CheY-like_superfamily"/>
</dbReference>
<dbReference type="Pfam" id="PF00512">
    <property type="entry name" value="HisKA"/>
    <property type="match status" value="1"/>
</dbReference>
<dbReference type="CDD" id="cd00130">
    <property type="entry name" value="PAS"/>
    <property type="match status" value="2"/>
</dbReference>
<dbReference type="SMART" id="SM00388">
    <property type="entry name" value="HisKA"/>
    <property type="match status" value="1"/>
</dbReference>
<reference evidence="26 27" key="1">
    <citation type="submission" date="2019-09" db="EMBL/GenBank/DDBJ databases">
        <title>Whole-genome sequence of the purple sulfur bacterium Thiohalocapsa marina DSM 19078.</title>
        <authorList>
            <person name="Kyndt J.A."/>
            <person name="Meyer T.E."/>
        </authorList>
    </citation>
    <scope>NUCLEOTIDE SEQUENCE [LARGE SCALE GENOMIC DNA]</scope>
    <source>
        <strain evidence="26 27">DSM 19078</strain>
    </source>
</reference>
<dbReference type="PROSITE" id="PS50109">
    <property type="entry name" value="HIS_KIN"/>
    <property type="match status" value="1"/>
</dbReference>
<dbReference type="Gene3D" id="3.30.450.40">
    <property type="match status" value="1"/>
</dbReference>
<dbReference type="CDD" id="cd00082">
    <property type="entry name" value="HisKA"/>
    <property type="match status" value="1"/>
</dbReference>
<dbReference type="Gene3D" id="6.10.340.10">
    <property type="match status" value="1"/>
</dbReference>
<evidence type="ECO:0000259" key="22">
    <source>
        <dbReference type="PROSITE" id="PS50112"/>
    </source>
</evidence>
<protein>
    <recommendedName>
        <fullName evidence="15">Sensory/regulatory protein RpfC</fullName>
        <ecNumber evidence="3">2.7.13.3</ecNumber>
    </recommendedName>
</protein>
<dbReference type="GO" id="GO:0000155">
    <property type="term" value="F:phosphorelay sensor kinase activity"/>
    <property type="evidence" value="ECO:0007669"/>
    <property type="project" value="InterPro"/>
</dbReference>
<keyword evidence="10" id="KW-0067">ATP-binding</keyword>
<evidence type="ECO:0000256" key="9">
    <source>
        <dbReference type="ARBA" id="ARBA00022777"/>
    </source>
</evidence>
<evidence type="ECO:0000256" key="14">
    <source>
        <dbReference type="ARBA" id="ARBA00064003"/>
    </source>
</evidence>
<dbReference type="Gene3D" id="1.10.287.130">
    <property type="match status" value="1"/>
</dbReference>
<dbReference type="SUPFAM" id="SSF47226">
    <property type="entry name" value="Histidine-containing phosphotransfer domain, HPT domain"/>
    <property type="match status" value="1"/>
</dbReference>
<organism evidence="26 27">
    <name type="scientific">Thiohalocapsa marina</name>
    <dbReference type="NCBI Taxonomy" id="424902"/>
    <lineage>
        <taxon>Bacteria</taxon>
        <taxon>Pseudomonadati</taxon>
        <taxon>Pseudomonadota</taxon>
        <taxon>Gammaproteobacteria</taxon>
        <taxon>Chromatiales</taxon>
        <taxon>Chromatiaceae</taxon>
        <taxon>Thiohalocapsa</taxon>
    </lineage>
</organism>
<evidence type="ECO:0000256" key="12">
    <source>
        <dbReference type="ARBA" id="ARBA00023012"/>
    </source>
</evidence>
<dbReference type="PANTHER" id="PTHR45339:SF1">
    <property type="entry name" value="HYBRID SIGNAL TRANSDUCTION HISTIDINE KINASE J"/>
    <property type="match status" value="1"/>
</dbReference>
<accession>A0A5M8FVA3</accession>
<evidence type="ECO:0000256" key="8">
    <source>
        <dbReference type="ARBA" id="ARBA00022741"/>
    </source>
</evidence>